<keyword evidence="5" id="KW-0143">Chaperone</keyword>
<comment type="similarity">
    <text evidence="1">Belongs to the SIMIBI class G3E GTPase family. ArgK/MeaB subfamily.</text>
</comment>
<dbReference type="Pfam" id="PF03308">
    <property type="entry name" value="MeaB"/>
    <property type="match status" value="1"/>
</dbReference>
<evidence type="ECO:0000256" key="2">
    <source>
        <dbReference type="ARBA" id="ARBA00022741"/>
    </source>
</evidence>
<evidence type="ECO:0000256" key="1">
    <source>
        <dbReference type="ARBA" id="ARBA00009625"/>
    </source>
</evidence>
<gene>
    <name evidence="7" type="primary">meaB</name>
    <name evidence="7" type="ORF">I5907_04285</name>
</gene>
<evidence type="ECO:0000256" key="4">
    <source>
        <dbReference type="ARBA" id="ARBA00023134"/>
    </source>
</evidence>
<dbReference type="InterPro" id="IPR027417">
    <property type="entry name" value="P-loop_NTPase"/>
</dbReference>
<organism evidence="7 8">
    <name type="scientific">Panacibacter microcysteis</name>
    <dbReference type="NCBI Taxonomy" id="2793269"/>
    <lineage>
        <taxon>Bacteria</taxon>
        <taxon>Pseudomonadati</taxon>
        <taxon>Bacteroidota</taxon>
        <taxon>Chitinophagia</taxon>
        <taxon>Chitinophagales</taxon>
        <taxon>Chitinophagaceae</taxon>
        <taxon>Panacibacter</taxon>
    </lineage>
</organism>
<keyword evidence="2" id="KW-0547">Nucleotide-binding</keyword>
<keyword evidence="4" id="KW-0342">GTP-binding</keyword>
<dbReference type="GO" id="GO:0003924">
    <property type="term" value="F:GTPase activity"/>
    <property type="evidence" value="ECO:0007669"/>
    <property type="project" value="InterPro"/>
</dbReference>
<dbReference type="PANTHER" id="PTHR43087">
    <property type="entry name" value="LYSINE/ARGININE/ORNITHINE TRANSPORT SYSTEM KINASE"/>
    <property type="match status" value="1"/>
</dbReference>
<dbReference type="Proteomes" id="UP000628448">
    <property type="component" value="Unassembled WGS sequence"/>
</dbReference>
<dbReference type="NCBIfam" id="TIGR00750">
    <property type="entry name" value="lao"/>
    <property type="match status" value="1"/>
</dbReference>
<evidence type="ECO:0000256" key="3">
    <source>
        <dbReference type="ARBA" id="ARBA00022801"/>
    </source>
</evidence>
<dbReference type="InterPro" id="IPR003593">
    <property type="entry name" value="AAA+_ATPase"/>
</dbReference>
<evidence type="ECO:0000313" key="8">
    <source>
        <dbReference type="Proteomes" id="UP000628448"/>
    </source>
</evidence>
<comment type="caution">
    <text evidence="7">The sequence shown here is derived from an EMBL/GenBank/DDBJ whole genome shotgun (WGS) entry which is preliminary data.</text>
</comment>
<dbReference type="RefSeq" id="WP_196989490.1">
    <property type="nucleotide sequence ID" value="NZ_JADWYR010000001.1"/>
</dbReference>
<protein>
    <submittedName>
        <fullName evidence="7">Methylmalonyl Co-A mutase-associated GTPase MeaB</fullName>
    </submittedName>
</protein>
<dbReference type="GO" id="GO:0005525">
    <property type="term" value="F:GTP binding"/>
    <property type="evidence" value="ECO:0007669"/>
    <property type="project" value="UniProtKB-KW"/>
</dbReference>
<dbReference type="AlphaFoldDB" id="A0A931E1Q4"/>
<dbReference type="SMART" id="SM00382">
    <property type="entry name" value="AAA"/>
    <property type="match status" value="1"/>
</dbReference>
<keyword evidence="8" id="KW-1185">Reference proteome</keyword>
<feature type="domain" description="AAA+ ATPase" evidence="6">
    <location>
        <begin position="33"/>
        <end position="177"/>
    </location>
</feature>
<reference evidence="7" key="1">
    <citation type="submission" date="2020-11" db="EMBL/GenBank/DDBJ databases">
        <title>Bacterial whole genome sequence for Panacibacter sp. DH6.</title>
        <authorList>
            <person name="Le V."/>
            <person name="Ko S."/>
            <person name="Ahn C.-Y."/>
            <person name="Oh H.-M."/>
        </authorList>
    </citation>
    <scope>NUCLEOTIDE SEQUENCE</scope>
    <source>
        <strain evidence="7">DH6</strain>
    </source>
</reference>
<name>A0A931E1Q4_9BACT</name>
<dbReference type="SUPFAM" id="SSF52540">
    <property type="entry name" value="P-loop containing nucleoside triphosphate hydrolases"/>
    <property type="match status" value="1"/>
</dbReference>
<dbReference type="Gene3D" id="3.40.50.300">
    <property type="entry name" value="P-loop containing nucleotide triphosphate hydrolases"/>
    <property type="match status" value="1"/>
</dbReference>
<evidence type="ECO:0000259" key="6">
    <source>
        <dbReference type="SMART" id="SM00382"/>
    </source>
</evidence>
<dbReference type="InterPro" id="IPR005129">
    <property type="entry name" value="GTPase_ArgK"/>
</dbReference>
<proteinExistence type="inferred from homology"/>
<dbReference type="InterPro" id="IPR052040">
    <property type="entry name" value="GTPase/Isobutyryl-CoA_mutase"/>
</dbReference>
<dbReference type="PANTHER" id="PTHR43087:SF1">
    <property type="entry name" value="LAO_AO TRANSPORT SYSTEM ATPASE"/>
    <property type="match status" value="1"/>
</dbReference>
<evidence type="ECO:0000313" key="7">
    <source>
        <dbReference type="EMBL" id="MBG9375438.1"/>
    </source>
</evidence>
<evidence type="ECO:0000256" key="5">
    <source>
        <dbReference type="ARBA" id="ARBA00023186"/>
    </source>
</evidence>
<keyword evidence="3" id="KW-0378">Hydrolase</keyword>
<accession>A0A931E1Q4</accession>
<sequence length="293" mass="32618">MQLNIKQIARNISLIENRVAGFESLLLQNGQRKAGIVGLTGAPGAGKSTLADALIAEMLADGKRVAVLCIDPSSPFNMGALLGDRVRMSKWYNNDRVYIRSMASRNALGGLSPMIIEVTEYLKAAGFDFILVETVGVGQNEIDIAGLADVTVVVMVPEGGDEIQTMKSGIMEIGDVFVVNKCDRPDADRFVRYLKAMLAPVFQRVHKEIPVIKTIAATHAGIAELYHAVIAQFHNLFSTDRKYWLLAERAYQLIQERKMKDVSKLQLFNDIKQYFETNEQFNLYNFVAQQTVK</sequence>
<dbReference type="EMBL" id="JADWYR010000001">
    <property type="protein sequence ID" value="MBG9375438.1"/>
    <property type="molecule type" value="Genomic_DNA"/>
</dbReference>